<dbReference type="CDD" id="cd04301">
    <property type="entry name" value="NAT_SF"/>
    <property type="match status" value="1"/>
</dbReference>
<evidence type="ECO:0000259" key="1">
    <source>
        <dbReference type="PROSITE" id="PS51186"/>
    </source>
</evidence>
<dbReference type="InterPro" id="IPR000182">
    <property type="entry name" value="GNAT_dom"/>
</dbReference>
<protein>
    <recommendedName>
        <fullName evidence="1">N-acetyltransferase domain-containing protein</fullName>
    </recommendedName>
</protein>
<proteinExistence type="predicted"/>
<sequence length="220" mass="24687">MDDDPRFMPLAGGKSLAAASKNSSPSVRWTIRIISKHTPEGRNFFHDHYRPFRLRMLKSAPYAYSSTLERTALHTKQQWDARWAWPNVQHFIALLDAPADITSETETNIISALTLRGPFPTADLTSPVWCQLGVAGCLTYWEVNAVFTDEEYRRMGVASSIMDEVVKLVTAESGGEKTFMRLGVLEGNEEAVALYEKVGFVDKWPDDDGGGWEMVRLLGD</sequence>
<keyword evidence="3" id="KW-1185">Reference proteome</keyword>
<dbReference type="PROSITE" id="PS51186">
    <property type="entry name" value="GNAT"/>
    <property type="match status" value="1"/>
</dbReference>
<feature type="domain" description="N-acetyltransferase" evidence="1">
    <location>
        <begin position="62"/>
        <end position="219"/>
    </location>
</feature>
<dbReference type="GO" id="GO:0016747">
    <property type="term" value="F:acyltransferase activity, transferring groups other than amino-acyl groups"/>
    <property type="evidence" value="ECO:0007669"/>
    <property type="project" value="InterPro"/>
</dbReference>
<dbReference type="AlphaFoldDB" id="A0AA40EUL2"/>
<accession>A0AA40EUL2</accession>
<dbReference type="InterPro" id="IPR016181">
    <property type="entry name" value="Acyl_CoA_acyltransferase"/>
</dbReference>
<comment type="caution">
    <text evidence="2">The sequence shown here is derived from an EMBL/GenBank/DDBJ whole genome shotgun (WGS) entry which is preliminary data.</text>
</comment>
<dbReference type="Pfam" id="PF00583">
    <property type="entry name" value="Acetyltransf_1"/>
    <property type="match status" value="1"/>
</dbReference>
<reference evidence="2" key="1">
    <citation type="submission" date="2023-06" db="EMBL/GenBank/DDBJ databases">
        <title>Genome-scale phylogeny and comparative genomics of the fungal order Sordariales.</title>
        <authorList>
            <consortium name="Lawrence Berkeley National Laboratory"/>
            <person name="Hensen N."/>
            <person name="Bonometti L."/>
            <person name="Westerberg I."/>
            <person name="Brannstrom I.O."/>
            <person name="Guillou S."/>
            <person name="Cros-Aarteil S."/>
            <person name="Calhoun S."/>
            <person name="Haridas S."/>
            <person name="Kuo A."/>
            <person name="Mondo S."/>
            <person name="Pangilinan J."/>
            <person name="Riley R."/>
            <person name="LaButti K."/>
            <person name="Andreopoulos B."/>
            <person name="Lipzen A."/>
            <person name="Chen C."/>
            <person name="Yanf M."/>
            <person name="Daum C."/>
            <person name="Ng V."/>
            <person name="Clum A."/>
            <person name="Steindorff A."/>
            <person name="Ohm R."/>
            <person name="Martin F."/>
            <person name="Silar P."/>
            <person name="Natvig D."/>
            <person name="Lalanne C."/>
            <person name="Gautier V."/>
            <person name="Ament-velasquez S.L."/>
            <person name="Kruys A."/>
            <person name="Hutchinson M.I."/>
            <person name="Powell A.J."/>
            <person name="Barry K."/>
            <person name="Miller A.N."/>
            <person name="Grigoriev I.V."/>
            <person name="Debuchy R."/>
            <person name="Gladieux P."/>
            <person name="Thoren M.H."/>
            <person name="Johannesson H."/>
        </authorList>
    </citation>
    <scope>NUCLEOTIDE SEQUENCE</scope>
    <source>
        <strain evidence="2">SMH3187-1</strain>
    </source>
</reference>
<dbReference type="Gene3D" id="3.40.630.30">
    <property type="match status" value="1"/>
</dbReference>
<name>A0AA40EUL2_9PEZI</name>
<dbReference type="SUPFAM" id="SSF55729">
    <property type="entry name" value="Acyl-CoA N-acyltransferases (Nat)"/>
    <property type="match status" value="1"/>
</dbReference>
<evidence type="ECO:0000313" key="3">
    <source>
        <dbReference type="Proteomes" id="UP001172155"/>
    </source>
</evidence>
<evidence type="ECO:0000313" key="2">
    <source>
        <dbReference type="EMBL" id="KAK0745687.1"/>
    </source>
</evidence>
<gene>
    <name evidence="2" type="ORF">B0T18DRAFT_390265</name>
</gene>
<dbReference type="Proteomes" id="UP001172155">
    <property type="component" value="Unassembled WGS sequence"/>
</dbReference>
<organism evidence="2 3">
    <name type="scientific">Schizothecium vesticola</name>
    <dbReference type="NCBI Taxonomy" id="314040"/>
    <lineage>
        <taxon>Eukaryota</taxon>
        <taxon>Fungi</taxon>
        <taxon>Dikarya</taxon>
        <taxon>Ascomycota</taxon>
        <taxon>Pezizomycotina</taxon>
        <taxon>Sordariomycetes</taxon>
        <taxon>Sordariomycetidae</taxon>
        <taxon>Sordariales</taxon>
        <taxon>Schizotheciaceae</taxon>
        <taxon>Schizothecium</taxon>
    </lineage>
</organism>
<dbReference type="EMBL" id="JAUKUD010000004">
    <property type="protein sequence ID" value="KAK0745687.1"/>
    <property type="molecule type" value="Genomic_DNA"/>
</dbReference>